<feature type="binding site" evidence="5">
    <location>
        <position position="461"/>
    </location>
    <ligand>
        <name>Zn(2+)</name>
        <dbReference type="ChEBI" id="CHEBI:29105"/>
        <label>2</label>
    </ligand>
</feature>
<feature type="binding site" evidence="4">
    <location>
        <position position="461"/>
    </location>
    <ligand>
        <name>AMP</name>
        <dbReference type="ChEBI" id="CHEBI:456215"/>
    </ligand>
</feature>
<dbReference type="PROSITE" id="PS00126">
    <property type="entry name" value="PDEASE_I_1"/>
    <property type="match status" value="1"/>
</dbReference>
<evidence type="ECO:0000256" key="2">
    <source>
        <dbReference type="ARBA" id="ARBA00022801"/>
    </source>
</evidence>
<proteinExistence type="inferred from homology"/>
<dbReference type="AlphaFoldDB" id="A0A7S1JDJ3"/>
<feature type="domain" description="PDEase" evidence="8">
    <location>
        <begin position="328"/>
        <end position="667"/>
    </location>
</feature>
<dbReference type="PANTHER" id="PTHR11347">
    <property type="entry name" value="CYCLIC NUCLEOTIDE PHOSPHODIESTERASE"/>
    <property type="match status" value="1"/>
</dbReference>
<dbReference type="InterPro" id="IPR002073">
    <property type="entry name" value="PDEase_catalytic_dom"/>
</dbReference>
<dbReference type="GO" id="GO:0046872">
    <property type="term" value="F:metal ion binding"/>
    <property type="evidence" value="ECO:0007669"/>
    <property type="project" value="UniProtKB-KW"/>
</dbReference>
<feature type="binding site" evidence="5">
    <location>
        <position position="460"/>
    </location>
    <ligand>
        <name>Zn(2+)</name>
        <dbReference type="ChEBI" id="CHEBI:29105"/>
        <label>1</label>
    </ligand>
</feature>
<evidence type="ECO:0000256" key="1">
    <source>
        <dbReference type="ARBA" id="ARBA00022723"/>
    </source>
</evidence>
<keyword evidence="1 5" id="KW-0479">Metal-binding</keyword>
<dbReference type="Gene3D" id="1.10.1300.10">
    <property type="entry name" value="3'5'-cyclic nucleotide phosphodiesterase, catalytic domain"/>
    <property type="match status" value="1"/>
</dbReference>
<dbReference type="InterPro" id="IPR023088">
    <property type="entry name" value="PDEase"/>
</dbReference>
<sequence length="667" mass="75716">MGGVCSSPNPQVDTRNQIPIDKSPVTQATPTPAEVPVSPKRLAQCIINLSSMITEVSNDKEQQKYLLSCTSNKETGNLEFCARGPANDVCYCEMNPSQLSATARIKGSAQDFFASMRNSFRHGLVSGEASRFGLVVTIPVDMETNTVRESRFVVSLTSSTQDHVHRLLINPLLDYYFSVKANPAEDEKYRSKEQAAVGMQARQAIALKEYEAMIVEVEGLRNKSEDALSMCKAAKDKCDQLSSQVRRIKYPKMSTTYLYGDDHLPQRNPLHTPYAPGHTPAFIEYSKAATELIKYAYRDAVYDEKGIPRETSSKDNPGAVTGIRAAAPRNVKDPNIQQMLEGAPDESHEDILKCMEKIDEWDLDVFALQEHSRGGSLFMVSYCLFYKYGLVQHYGIDPEVLLNWCSSVQAGYHPNAYHNSTHAADVTQILHYILFPGGMHRVVKISPEDAFASIISGTIHDFDHPGFNNNFHVRTNAYLALLYNDRSVLENHHCASVFELMKNPKFNLLQSLSTEQRKEVRDTTLEMVLSTDMGNHNKIFHTFRKRLHDDGEWIHREDIRLALSIAIKMADISNCSRPQNLYLQWAKKIADEFYNQGDVERKMHYTVSPFMDRTTHKTDFPKGQMSFMNYVVIPLFEAGAEFCPQLQWTVQKIQDNKEYWQRQEDNG</sequence>
<evidence type="ECO:0000313" key="9">
    <source>
        <dbReference type="EMBL" id="CAD9040527.1"/>
    </source>
</evidence>
<feature type="binding site" evidence="4">
    <location>
        <begin position="418"/>
        <end position="422"/>
    </location>
    <ligand>
        <name>AMP</name>
        <dbReference type="ChEBI" id="CHEBI:456215"/>
    </ligand>
</feature>
<dbReference type="CDD" id="cd00077">
    <property type="entry name" value="HDc"/>
    <property type="match status" value="1"/>
</dbReference>
<dbReference type="InterPro" id="IPR023174">
    <property type="entry name" value="PDEase_CS"/>
</dbReference>
<dbReference type="GO" id="GO:0007165">
    <property type="term" value="P:signal transduction"/>
    <property type="evidence" value="ECO:0007669"/>
    <property type="project" value="InterPro"/>
</dbReference>
<feature type="binding site" evidence="5">
    <location>
        <position position="571"/>
    </location>
    <ligand>
        <name>Zn(2+)</name>
        <dbReference type="ChEBI" id="CHEBI:29105"/>
        <label>1</label>
    </ligand>
</feature>
<organism evidence="9">
    <name type="scientific">Eutreptiella gymnastica</name>
    <dbReference type="NCBI Taxonomy" id="73025"/>
    <lineage>
        <taxon>Eukaryota</taxon>
        <taxon>Discoba</taxon>
        <taxon>Euglenozoa</taxon>
        <taxon>Euglenida</taxon>
        <taxon>Spirocuta</taxon>
        <taxon>Euglenophyceae</taxon>
        <taxon>Eutreptiales</taxon>
        <taxon>Eutreptiaceae</taxon>
        <taxon>Eutreptiella</taxon>
    </lineage>
</organism>
<name>A0A7S1JDJ3_9EUGL</name>
<dbReference type="GO" id="GO:0004114">
    <property type="term" value="F:3',5'-cyclic-nucleotide phosphodiesterase activity"/>
    <property type="evidence" value="ECO:0007669"/>
    <property type="project" value="InterPro"/>
</dbReference>
<feature type="binding site" evidence="4">
    <location>
        <position position="571"/>
    </location>
    <ligand>
        <name>AMP</name>
        <dbReference type="ChEBI" id="CHEBI:456215"/>
    </ligand>
</feature>
<evidence type="ECO:0000256" key="5">
    <source>
        <dbReference type="PIRSR" id="PIRSR623088-3"/>
    </source>
</evidence>
<dbReference type="SMART" id="SM00471">
    <property type="entry name" value="HDc"/>
    <property type="match status" value="1"/>
</dbReference>
<dbReference type="EC" id="3.1.4.-" evidence="6"/>
<feature type="active site" description="Proton donor" evidence="3">
    <location>
        <position position="418"/>
    </location>
</feature>
<comment type="similarity">
    <text evidence="6">Belongs to the cyclic nucleotide phosphodiesterase family.</text>
</comment>
<dbReference type="EMBL" id="HBGA01140757">
    <property type="protein sequence ID" value="CAD9040527.1"/>
    <property type="molecule type" value="Transcribed_RNA"/>
</dbReference>
<comment type="cofactor">
    <cofactor evidence="6">
        <name>a divalent metal cation</name>
        <dbReference type="ChEBI" id="CHEBI:60240"/>
    </cofactor>
    <text evidence="6">Binds 2 divalent metal cations per subunit. Site 1 may preferentially bind zinc ions, while site 2 has a preference for magnesium and/or manganese ions.</text>
</comment>
<dbReference type="InterPro" id="IPR036971">
    <property type="entry name" value="PDEase_catalytic_dom_sf"/>
</dbReference>
<evidence type="ECO:0000256" key="6">
    <source>
        <dbReference type="RuleBase" id="RU363067"/>
    </source>
</evidence>
<gene>
    <name evidence="9" type="ORF">EGYM00392_LOCUS51694</name>
</gene>
<protein>
    <recommendedName>
        <fullName evidence="6">Phosphodiesterase</fullName>
        <ecNumber evidence="6">3.1.4.-</ecNumber>
    </recommendedName>
</protein>
<evidence type="ECO:0000259" key="8">
    <source>
        <dbReference type="PROSITE" id="PS51845"/>
    </source>
</evidence>
<evidence type="ECO:0000256" key="7">
    <source>
        <dbReference type="SAM" id="MobiDB-lite"/>
    </source>
</evidence>
<reference evidence="9" key="1">
    <citation type="submission" date="2021-01" db="EMBL/GenBank/DDBJ databases">
        <authorList>
            <person name="Corre E."/>
            <person name="Pelletier E."/>
            <person name="Niang G."/>
            <person name="Scheremetjew M."/>
            <person name="Finn R."/>
            <person name="Kale V."/>
            <person name="Holt S."/>
            <person name="Cochrane G."/>
            <person name="Meng A."/>
            <person name="Brown T."/>
            <person name="Cohen L."/>
        </authorList>
    </citation>
    <scope>NUCLEOTIDE SEQUENCE</scope>
    <source>
        <strain evidence="9">NIES-381</strain>
    </source>
</reference>
<feature type="region of interest" description="Disordered" evidence="7">
    <location>
        <begin position="1"/>
        <end position="35"/>
    </location>
</feature>
<feature type="binding site" evidence="5">
    <location>
        <position position="461"/>
    </location>
    <ligand>
        <name>Zn(2+)</name>
        <dbReference type="ChEBI" id="CHEBI:29105"/>
        <label>1</label>
    </ligand>
</feature>
<dbReference type="PROSITE" id="PS51845">
    <property type="entry name" value="PDEASE_I_2"/>
    <property type="match status" value="1"/>
</dbReference>
<dbReference type="SUPFAM" id="SSF109604">
    <property type="entry name" value="HD-domain/PDEase-like"/>
    <property type="match status" value="1"/>
</dbReference>
<feature type="compositionally biased region" description="Polar residues" evidence="7">
    <location>
        <begin position="1"/>
        <end position="17"/>
    </location>
</feature>
<dbReference type="Pfam" id="PF00233">
    <property type="entry name" value="PDEase_I"/>
    <property type="match status" value="1"/>
</dbReference>
<evidence type="ECO:0000256" key="4">
    <source>
        <dbReference type="PIRSR" id="PIRSR623088-2"/>
    </source>
</evidence>
<accession>A0A7S1JDJ3</accession>
<dbReference type="PRINTS" id="PR00387">
    <property type="entry name" value="PDIESTERASE1"/>
</dbReference>
<evidence type="ECO:0000256" key="3">
    <source>
        <dbReference type="PIRSR" id="PIRSR623088-1"/>
    </source>
</evidence>
<dbReference type="InterPro" id="IPR003607">
    <property type="entry name" value="HD/PDEase_dom"/>
</dbReference>
<keyword evidence="2 6" id="KW-0378">Hydrolase</keyword>
<feature type="binding site" evidence="4">
    <location>
        <position position="624"/>
    </location>
    <ligand>
        <name>AMP</name>
        <dbReference type="ChEBI" id="CHEBI:456215"/>
    </ligand>
</feature>
<feature type="binding site" evidence="5">
    <location>
        <position position="422"/>
    </location>
    <ligand>
        <name>Zn(2+)</name>
        <dbReference type="ChEBI" id="CHEBI:29105"/>
        <label>1</label>
    </ligand>
</feature>